<protein>
    <submittedName>
        <fullName evidence="1">DUF1893 domain-containing protein</fullName>
    </submittedName>
</protein>
<keyword evidence="2" id="KW-1185">Reference proteome</keyword>
<sequence>MDNLKVAKEKMIIDNRSLVVVKNGQIVFESSKKGIVPMYDLYNEGLTGKIYISDRFIGGGAAKFILNFEASTVEVFTNIISKGALNLLESKGIKVEYKKIVDKILNRTGDDFCPVEKISMENDDFNVFYNKLRDFLLQTKQI</sequence>
<accession>A0AC61MPT7</accession>
<gene>
    <name evidence="1" type="ORF">JFY71_09235</name>
</gene>
<dbReference type="Proteomes" id="UP000595814">
    <property type="component" value="Chromosome"/>
</dbReference>
<dbReference type="EMBL" id="CP066744">
    <property type="protein sequence ID" value="QQK07472.1"/>
    <property type="molecule type" value="Genomic_DNA"/>
</dbReference>
<evidence type="ECO:0000313" key="1">
    <source>
        <dbReference type="EMBL" id="QQK07472.1"/>
    </source>
</evidence>
<evidence type="ECO:0000313" key="2">
    <source>
        <dbReference type="Proteomes" id="UP000595814"/>
    </source>
</evidence>
<proteinExistence type="predicted"/>
<name>A0AC61MPT7_9FIRM</name>
<organism evidence="1 2">
    <name type="scientific">Miniphocaeibacter halophilus</name>
    <dbReference type="NCBI Taxonomy" id="2931922"/>
    <lineage>
        <taxon>Bacteria</taxon>
        <taxon>Bacillati</taxon>
        <taxon>Bacillota</taxon>
        <taxon>Tissierellia</taxon>
        <taxon>Tissierellales</taxon>
        <taxon>Peptoniphilaceae</taxon>
        <taxon>Miniphocaeibacter</taxon>
    </lineage>
</organism>
<reference evidence="1 2" key="1">
    <citation type="journal article" date="2022" name="Int. J. Syst. Evol. Microbiol.">
        <title>Miniphocaeibacter halophilus sp. nov., an ammonium-tolerant acetate-producing bacterium isolated from a biogas system.</title>
        <authorList>
            <person name="Schnurer A."/>
            <person name="Singh A."/>
            <person name="Bi S."/>
            <person name="Qiao W."/>
            <person name="Westerholm M."/>
        </authorList>
    </citation>
    <scope>NUCLEOTIDE SEQUENCE [LARGE SCALE GENOMIC DNA]</scope>
    <source>
        <strain evidence="1 2">AMB_01</strain>
    </source>
</reference>